<reference evidence="4" key="2">
    <citation type="submission" date="2021-04" db="EMBL/GenBank/DDBJ databases">
        <authorList>
            <person name="Gilroy R."/>
        </authorList>
    </citation>
    <scope>NUCLEOTIDE SEQUENCE</scope>
    <source>
        <strain evidence="4">ChiSxjej3B15-1167</strain>
    </source>
</reference>
<dbReference type="InterPro" id="IPR018376">
    <property type="entry name" value="Enoyl-CoA_hyd/isom_CS"/>
</dbReference>
<comment type="caution">
    <text evidence="4">The sequence shown here is derived from an EMBL/GenBank/DDBJ whole genome shotgun (WGS) entry which is preliminary data.</text>
</comment>
<protein>
    <submittedName>
        <fullName evidence="4">Enoyl-CoA hydratase/isomerase family protein</fullName>
    </submittedName>
</protein>
<name>A0A9D1X580_9FIRM</name>
<evidence type="ECO:0000256" key="2">
    <source>
        <dbReference type="ARBA" id="ARBA00023239"/>
    </source>
</evidence>
<dbReference type="Proteomes" id="UP000886805">
    <property type="component" value="Unassembled WGS sequence"/>
</dbReference>
<dbReference type="GO" id="GO:0006635">
    <property type="term" value="P:fatty acid beta-oxidation"/>
    <property type="evidence" value="ECO:0007669"/>
    <property type="project" value="TreeGrafter"/>
</dbReference>
<dbReference type="Gene3D" id="3.90.226.10">
    <property type="entry name" value="2-enoyl-CoA Hydratase, Chain A, domain 1"/>
    <property type="match status" value="1"/>
</dbReference>
<sequence>MYQHIKLHVENKIGTITINCPKSANAVNPSIYAEIKDAMCGCVINEEVNVVVLTGEGKHFSAGGDIREFKELIESETYIEERSIQLAGNTAEAIRRCPKPVIAMINGAAAGAGCSLALACDFRIMEPKSRLSMAFINMALPGDTGGIYYLYKLLGPARTEELIMTGRPVGGEEAFRLGLANRLAPEGGLYEETMAFAGELAARPQLAVKRQKQMILDFFYKDIAAFTEAEGRYMVECSRSEDFAEAVNAFLEKRKPVFRGC</sequence>
<dbReference type="EMBL" id="DXEQ01000215">
    <property type="protein sequence ID" value="HIX72786.1"/>
    <property type="molecule type" value="Genomic_DNA"/>
</dbReference>
<accession>A0A9D1X580</accession>
<evidence type="ECO:0000256" key="1">
    <source>
        <dbReference type="ARBA" id="ARBA00005254"/>
    </source>
</evidence>
<reference evidence="4" key="1">
    <citation type="journal article" date="2021" name="PeerJ">
        <title>Extensive microbial diversity within the chicken gut microbiome revealed by metagenomics and culture.</title>
        <authorList>
            <person name="Gilroy R."/>
            <person name="Ravi A."/>
            <person name="Getino M."/>
            <person name="Pursley I."/>
            <person name="Horton D.L."/>
            <person name="Alikhan N.F."/>
            <person name="Baker D."/>
            <person name="Gharbi K."/>
            <person name="Hall N."/>
            <person name="Watson M."/>
            <person name="Adriaenssens E.M."/>
            <person name="Foster-Nyarko E."/>
            <person name="Jarju S."/>
            <person name="Secka A."/>
            <person name="Antonio M."/>
            <person name="Oren A."/>
            <person name="Chaudhuri R.R."/>
            <person name="La Ragione R."/>
            <person name="Hildebrand F."/>
            <person name="Pallen M.J."/>
        </authorList>
    </citation>
    <scope>NUCLEOTIDE SEQUENCE</scope>
    <source>
        <strain evidence="4">ChiSxjej3B15-1167</strain>
    </source>
</reference>
<proteinExistence type="inferred from homology"/>
<dbReference type="Gene3D" id="1.10.12.10">
    <property type="entry name" value="Lyase 2-enoyl-coa Hydratase, Chain A, domain 2"/>
    <property type="match status" value="1"/>
</dbReference>
<organism evidence="4 5">
    <name type="scientific">Candidatus Anaerobutyricum stercoripullorum</name>
    <dbReference type="NCBI Taxonomy" id="2838456"/>
    <lineage>
        <taxon>Bacteria</taxon>
        <taxon>Bacillati</taxon>
        <taxon>Bacillota</taxon>
        <taxon>Clostridia</taxon>
        <taxon>Lachnospirales</taxon>
        <taxon>Lachnospiraceae</taxon>
        <taxon>Anaerobutyricum</taxon>
    </lineage>
</organism>
<dbReference type="Pfam" id="PF00378">
    <property type="entry name" value="ECH_1"/>
    <property type="match status" value="1"/>
</dbReference>
<evidence type="ECO:0000313" key="5">
    <source>
        <dbReference type="Proteomes" id="UP000886805"/>
    </source>
</evidence>
<dbReference type="AlphaFoldDB" id="A0A9D1X580"/>
<dbReference type="PANTHER" id="PTHR11941">
    <property type="entry name" value="ENOYL-COA HYDRATASE-RELATED"/>
    <property type="match status" value="1"/>
</dbReference>
<keyword evidence="2" id="KW-0456">Lyase</keyword>
<dbReference type="SUPFAM" id="SSF52096">
    <property type="entry name" value="ClpP/crotonase"/>
    <property type="match status" value="1"/>
</dbReference>
<comment type="similarity">
    <text evidence="1 3">Belongs to the enoyl-CoA hydratase/isomerase family.</text>
</comment>
<dbReference type="InterPro" id="IPR029045">
    <property type="entry name" value="ClpP/crotonase-like_dom_sf"/>
</dbReference>
<evidence type="ECO:0000256" key="3">
    <source>
        <dbReference type="RuleBase" id="RU003707"/>
    </source>
</evidence>
<dbReference type="PROSITE" id="PS00166">
    <property type="entry name" value="ENOYL_COA_HYDRATASE"/>
    <property type="match status" value="1"/>
</dbReference>
<dbReference type="InterPro" id="IPR014748">
    <property type="entry name" value="Enoyl-CoA_hydra_C"/>
</dbReference>
<dbReference type="GO" id="GO:0016829">
    <property type="term" value="F:lyase activity"/>
    <property type="evidence" value="ECO:0007669"/>
    <property type="project" value="UniProtKB-KW"/>
</dbReference>
<dbReference type="InterPro" id="IPR001753">
    <property type="entry name" value="Enoyl-CoA_hydra/iso"/>
</dbReference>
<dbReference type="PANTHER" id="PTHR11941:SF133">
    <property type="entry name" value="1,2-EPOXYPHENYLACETYL-COA ISOMERASE"/>
    <property type="match status" value="1"/>
</dbReference>
<dbReference type="CDD" id="cd06558">
    <property type="entry name" value="crotonase-like"/>
    <property type="match status" value="1"/>
</dbReference>
<evidence type="ECO:0000313" key="4">
    <source>
        <dbReference type="EMBL" id="HIX72786.1"/>
    </source>
</evidence>
<gene>
    <name evidence="4" type="ORF">H9849_07155</name>
</gene>